<name>A0AA39LSV1_9BILA</name>
<proteinExistence type="predicted"/>
<sequence length="266" mass="29024">MGKREEVILQSLLTEIRTLATYLKLNTEEAKKSHASTIKSVQSLLEDHLKLSDSFQNVVSAPSGKDKRLLFVRNLPESSSRNATDRSSADHEAVTKLVDLLGSIGNRPRLLKIILPFPELVACAMRNCRNLRTGAFKGVFIRPDMSVEEREEDKKLREELRARRANGEDVLLRSRKIVARSAAAAAAAGDLKGDSAADDVAADAAAGADDAMVPLKRKPSRPRKSEEPSTSAPKRRLSTTDGLVDPHEATTSSVQPAKRNVPNSPQ</sequence>
<comment type="caution">
    <text evidence="2">The sequence shown here is derived from an EMBL/GenBank/DDBJ whole genome shotgun (WGS) entry which is preliminary data.</text>
</comment>
<keyword evidence="3" id="KW-1185">Reference proteome</keyword>
<evidence type="ECO:0000256" key="1">
    <source>
        <dbReference type="SAM" id="MobiDB-lite"/>
    </source>
</evidence>
<reference evidence="2" key="1">
    <citation type="submission" date="2023-06" db="EMBL/GenBank/DDBJ databases">
        <title>Genomic analysis of the entomopathogenic nematode Steinernema hermaphroditum.</title>
        <authorList>
            <person name="Schwarz E.M."/>
            <person name="Heppert J.K."/>
            <person name="Baniya A."/>
            <person name="Schwartz H.T."/>
            <person name="Tan C.-H."/>
            <person name="Antoshechkin I."/>
            <person name="Sternberg P.W."/>
            <person name="Goodrich-Blair H."/>
            <person name="Dillman A.R."/>
        </authorList>
    </citation>
    <scope>NUCLEOTIDE SEQUENCE</scope>
    <source>
        <strain evidence="2">PS9179</strain>
        <tissue evidence="2">Whole animal</tissue>
    </source>
</reference>
<feature type="region of interest" description="Disordered" evidence="1">
    <location>
        <begin position="205"/>
        <end position="266"/>
    </location>
</feature>
<protein>
    <submittedName>
        <fullName evidence="2">Uncharacterized protein</fullName>
    </submittedName>
</protein>
<feature type="compositionally biased region" description="Polar residues" evidence="1">
    <location>
        <begin position="249"/>
        <end position="266"/>
    </location>
</feature>
<accession>A0AA39LSV1</accession>
<dbReference type="Proteomes" id="UP001175271">
    <property type="component" value="Unassembled WGS sequence"/>
</dbReference>
<evidence type="ECO:0000313" key="2">
    <source>
        <dbReference type="EMBL" id="KAK0408049.1"/>
    </source>
</evidence>
<dbReference type="AlphaFoldDB" id="A0AA39LSV1"/>
<dbReference type="EMBL" id="JAUCMV010000003">
    <property type="protein sequence ID" value="KAK0408049.1"/>
    <property type="molecule type" value="Genomic_DNA"/>
</dbReference>
<organism evidence="2 3">
    <name type="scientific">Steinernema hermaphroditum</name>
    <dbReference type="NCBI Taxonomy" id="289476"/>
    <lineage>
        <taxon>Eukaryota</taxon>
        <taxon>Metazoa</taxon>
        <taxon>Ecdysozoa</taxon>
        <taxon>Nematoda</taxon>
        <taxon>Chromadorea</taxon>
        <taxon>Rhabditida</taxon>
        <taxon>Tylenchina</taxon>
        <taxon>Panagrolaimomorpha</taxon>
        <taxon>Strongyloidoidea</taxon>
        <taxon>Steinernematidae</taxon>
        <taxon>Steinernema</taxon>
    </lineage>
</organism>
<evidence type="ECO:0000313" key="3">
    <source>
        <dbReference type="Proteomes" id="UP001175271"/>
    </source>
</evidence>
<gene>
    <name evidence="2" type="ORF">QR680_003748</name>
</gene>